<evidence type="ECO:0000259" key="1">
    <source>
        <dbReference type="Pfam" id="PF00535"/>
    </source>
</evidence>
<dbReference type="GO" id="GO:0016758">
    <property type="term" value="F:hexosyltransferase activity"/>
    <property type="evidence" value="ECO:0007669"/>
    <property type="project" value="UniProtKB-ARBA"/>
</dbReference>
<proteinExistence type="predicted"/>
<evidence type="ECO:0000313" key="2">
    <source>
        <dbReference type="EMBL" id="PSG89328.1"/>
    </source>
</evidence>
<dbReference type="Pfam" id="PF00535">
    <property type="entry name" value="Glycos_transf_2"/>
    <property type="match status" value="1"/>
</dbReference>
<name>A0A2T1NB27_9FLAO</name>
<dbReference type="InterPro" id="IPR029044">
    <property type="entry name" value="Nucleotide-diphossugar_trans"/>
</dbReference>
<dbReference type="PANTHER" id="PTHR22916">
    <property type="entry name" value="GLYCOSYLTRANSFERASE"/>
    <property type="match status" value="1"/>
</dbReference>
<dbReference type="OrthoDB" id="396512at2"/>
<gene>
    <name evidence="2" type="ORF">C7H61_10270</name>
</gene>
<dbReference type="SUPFAM" id="SSF53448">
    <property type="entry name" value="Nucleotide-diphospho-sugar transferases"/>
    <property type="match status" value="1"/>
</dbReference>
<keyword evidence="3" id="KW-1185">Reference proteome</keyword>
<organism evidence="2 3">
    <name type="scientific">Mesoflavibacter zeaxanthinifaciens subsp. sabulilitoris</name>
    <dbReference type="NCBI Taxonomy" id="1520893"/>
    <lineage>
        <taxon>Bacteria</taxon>
        <taxon>Pseudomonadati</taxon>
        <taxon>Bacteroidota</taxon>
        <taxon>Flavobacteriia</taxon>
        <taxon>Flavobacteriales</taxon>
        <taxon>Flavobacteriaceae</taxon>
        <taxon>Mesoflavibacter</taxon>
    </lineage>
</organism>
<reference evidence="2 3" key="1">
    <citation type="submission" date="2018-03" db="EMBL/GenBank/DDBJ databases">
        <title>Mesoflavibacter sp. HG37 and Mesoflavibacter sp. HG96 sp.nov., two marine bacteria isolated from seawater of Western Pacific Ocean.</title>
        <authorList>
            <person name="Cheng H."/>
            <person name="Wu Y.-H."/>
            <person name="Guo L.-L."/>
            <person name="Xu X.-W."/>
        </authorList>
    </citation>
    <scope>NUCLEOTIDE SEQUENCE [LARGE SCALE GENOMIC DNA]</scope>
    <source>
        <strain evidence="2 3">KCTC 42117</strain>
    </source>
</reference>
<dbReference type="EMBL" id="PXOT01000024">
    <property type="protein sequence ID" value="PSG89328.1"/>
    <property type="molecule type" value="Genomic_DNA"/>
</dbReference>
<dbReference type="PANTHER" id="PTHR22916:SF3">
    <property type="entry name" value="UDP-GLCNAC:BETAGAL BETA-1,3-N-ACETYLGLUCOSAMINYLTRANSFERASE-LIKE PROTEIN 1"/>
    <property type="match status" value="1"/>
</dbReference>
<accession>A0A2T1NB27</accession>
<dbReference type="RefSeq" id="WP_106679503.1">
    <property type="nucleotide sequence ID" value="NZ_JACHWV010000003.1"/>
</dbReference>
<sequence length="299" mass="35087">MVKPEVNTVLVSICIPTYNGAEYLKETLDSVKQQTFKDFEVIVSDDNSKDNTLNIVEQFKKCVDVPVKTYNHEPQGIGANWNFCVQKATGKYIKFLFQDDILAPTCLEQMVILAETNEAVGLVYAKRDFLFDTDASHYTSWLKKCGVLHESWASLDVEEGIMPGKAYLRDKNLLDMPNNKIGEPSLVLLRKDVFDKVGFFNTELSQTLDFEYWYRLMPYYNVGFVNDYLLTFRLHQDQATQKNNTKKTKDAVLLPRLLMKNLFWYLHARQRIYLIKEVFYISYFFKQIRKIKKKILKIW</sequence>
<protein>
    <recommendedName>
        <fullName evidence="1">Glycosyltransferase 2-like domain-containing protein</fullName>
    </recommendedName>
</protein>
<dbReference type="AlphaFoldDB" id="A0A2T1NB27"/>
<dbReference type="InterPro" id="IPR001173">
    <property type="entry name" value="Glyco_trans_2-like"/>
</dbReference>
<dbReference type="CDD" id="cd00761">
    <property type="entry name" value="Glyco_tranf_GTA_type"/>
    <property type="match status" value="1"/>
</dbReference>
<comment type="caution">
    <text evidence="2">The sequence shown here is derived from an EMBL/GenBank/DDBJ whole genome shotgun (WGS) entry which is preliminary data.</text>
</comment>
<dbReference type="Gene3D" id="3.90.550.10">
    <property type="entry name" value="Spore Coat Polysaccharide Biosynthesis Protein SpsA, Chain A"/>
    <property type="match status" value="1"/>
</dbReference>
<evidence type="ECO:0000313" key="3">
    <source>
        <dbReference type="Proteomes" id="UP000238430"/>
    </source>
</evidence>
<dbReference type="Proteomes" id="UP000238430">
    <property type="component" value="Unassembled WGS sequence"/>
</dbReference>
<feature type="domain" description="Glycosyltransferase 2-like" evidence="1">
    <location>
        <begin position="12"/>
        <end position="195"/>
    </location>
</feature>